<evidence type="ECO:0000256" key="6">
    <source>
        <dbReference type="SAM" id="MobiDB-lite"/>
    </source>
</evidence>
<keyword evidence="4 7" id="KW-1133">Transmembrane helix</keyword>
<protein>
    <submittedName>
        <fullName evidence="9">Synaptic vesicle 2-related protein</fullName>
    </submittedName>
</protein>
<feature type="transmembrane region" description="Helical" evidence="7">
    <location>
        <begin position="282"/>
        <end position="302"/>
    </location>
</feature>
<evidence type="ECO:0000256" key="5">
    <source>
        <dbReference type="ARBA" id="ARBA00023136"/>
    </source>
</evidence>
<feature type="transmembrane region" description="Helical" evidence="7">
    <location>
        <begin position="51"/>
        <end position="74"/>
    </location>
</feature>
<comment type="caution">
    <text evidence="9">The sequence shown here is derived from an EMBL/GenBank/DDBJ whole genome shotgun (WGS) entry which is preliminary data.</text>
</comment>
<dbReference type="Pfam" id="PF00083">
    <property type="entry name" value="Sugar_tr"/>
    <property type="match status" value="1"/>
</dbReference>
<feature type="transmembrane region" description="Helical" evidence="7">
    <location>
        <begin position="176"/>
        <end position="198"/>
    </location>
</feature>
<dbReference type="PROSITE" id="PS50850">
    <property type="entry name" value="MFS"/>
    <property type="match status" value="1"/>
</dbReference>
<dbReference type="GO" id="GO:0022857">
    <property type="term" value="F:transmembrane transporter activity"/>
    <property type="evidence" value="ECO:0007669"/>
    <property type="project" value="InterPro"/>
</dbReference>
<dbReference type="InterPro" id="IPR005829">
    <property type="entry name" value="Sugar_transporter_CS"/>
</dbReference>
<evidence type="ECO:0000256" key="7">
    <source>
        <dbReference type="SAM" id="Phobius"/>
    </source>
</evidence>
<reference evidence="9 10" key="1">
    <citation type="journal article" date="2018" name="Mol. Biol. Evol.">
        <title>Analysis of the draft genome of the red seaweed Gracilariopsis chorda provides insights into genome size evolution in Rhodophyta.</title>
        <authorList>
            <person name="Lee J."/>
            <person name="Yang E.C."/>
            <person name="Graf L."/>
            <person name="Yang J.H."/>
            <person name="Qiu H."/>
            <person name="Zel Zion U."/>
            <person name="Chan C.X."/>
            <person name="Stephens T.G."/>
            <person name="Weber A.P.M."/>
            <person name="Boo G.H."/>
            <person name="Boo S.M."/>
            <person name="Kim K.M."/>
            <person name="Shin Y."/>
            <person name="Jung M."/>
            <person name="Lee S.J."/>
            <person name="Yim H.S."/>
            <person name="Lee J.H."/>
            <person name="Bhattacharya D."/>
            <person name="Yoon H.S."/>
        </authorList>
    </citation>
    <scope>NUCLEOTIDE SEQUENCE [LARGE SCALE GENOMIC DNA]</scope>
    <source>
        <strain evidence="9 10">SKKU-2015</strain>
        <tissue evidence="9">Whole body</tissue>
    </source>
</reference>
<dbReference type="STRING" id="448386.A0A2V3IEA8"/>
<dbReference type="PANTHER" id="PTHR23511">
    <property type="entry name" value="SYNAPTIC VESICLE GLYCOPROTEIN 2"/>
    <property type="match status" value="1"/>
</dbReference>
<evidence type="ECO:0000256" key="1">
    <source>
        <dbReference type="ARBA" id="ARBA00004141"/>
    </source>
</evidence>
<evidence type="ECO:0000256" key="4">
    <source>
        <dbReference type="ARBA" id="ARBA00022989"/>
    </source>
</evidence>
<dbReference type="OrthoDB" id="4693at2759"/>
<name>A0A2V3IEA8_9FLOR</name>
<dbReference type="PANTHER" id="PTHR23511:SF5">
    <property type="entry name" value="MAJOR FACILITATOR-TYPE TRANSPORTER HXNZ-RELATED"/>
    <property type="match status" value="1"/>
</dbReference>
<proteinExistence type="predicted"/>
<accession>A0A2V3IEA8</accession>
<dbReference type="PROSITE" id="PS00216">
    <property type="entry name" value="SUGAR_TRANSPORT_1"/>
    <property type="match status" value="1"/>
</dbReference>
<keyword evidence="10" id="KW-1185">Reference proteome</keyword>
<gene>
    <name evidence="9" type="ORF">BWQ96_09913</name>
</gene>
<feature type="transmembrane region" description="Helical" evidence="7">
    <location>
        <begin position="89"/>
        <end position="111"/>
    </location>
</feature>
<dbReference type="Gene3D" id="1.20.1250.20">
    <property type="entry name" value="MFS general substrate transporter like domains"/>
    <property type="match status" value="1"/>
</dbReference>
<feature type="transmembrane region" description="Helical" evidence="7">
    <location>
        <begin position="204"/>
        <end position="226"/>
    </location>
</feature>
<sequence>MSAPSSPSSATAYRAVTPAPPSPPPPEPAQNDRHFSADDAIEAAGMGPFQYLLLLLTGLAWTAESMEMLLLSFLKQPLQCAWGISDAQAALITTAVGVGMLAGALFWGVVADSTGRRWSFILSTAVTFFLGVASALSPNYLAMLLLRGAVGFGIGGVPVSFSLLMEFLPVSHRGTWGMAISVFWSIGAIFESAVAMAVLPPLGWRWLIGISSLPLGIVLLLTFIVLESPRWLVSRGRLESAKAVVERVATFNGRTPLQGSLVAAAQHAERPKGGVKQLLRPGVRWFTVLVFVIWFASAFLYYGTIMVQPEMIAAEKAGTRCVADGVDRCARFSDQSVCQLHHRCVWKPTNGTDQNANATKGVCETVSSGRQLVRKSDDEQDDVERRKKLACVHQLTTQDFLSTLWASVGELPGVLLSFAVLDSIGRRALIGDSFFLVAVLFAVLLLCVGRVGETVIFFIARGASSGYFQGTYLYTNEVYPARVRATAMGVCSSVARVGLILTPLVAQLLFNRSIKAAMGTYAAVSAVAVVAVKLIPIETTGWKLQEHMEQMLALLNVNVEDHERRHNSFAHDPKVWTVVRWLRWNARIDAGLVESVEHGTDDEEDGDVF</sequence>
<evidence type="ECO:0000256" key="3">
    <source>
        <dbReference type="ARBA" id="ARBA00022692"/>
    </source>
</evidence>
<dbReference type="InterPro" id="IPR011701">
    <property type="entry name" value="MFS"/>
</dbReference>
<evidence type="ECO:0000313" key="10">
    <source>
        <dbReference type="Proteomes" id="UP000247409"/>
    </source>
</evidence>
<dbReference type="Proteomes" id="UP000247409">
    <property type="component" value="Unassembled WGS sequence"/>
</dbReference>
<feature type="domain" description="Major facilitator superfamily (MFS) profile" evidence="8">
    <location>
        <begin position="53"/>
        <end position="540"/>
    </location>
</feature>
<dbReference type="SUPFAM" id="SSF103473">
    <property type="entry name" value="MFS general substrate transporter"/>
    <property type="match status" value="2"/>
</dbReference>
<feature type="transmembrane region" description="Helical" evidence="7">
    <location>
        <begin position="142"/>
        <end position="164"/>
    </location>
</feature>
<dbReference type="InterPro" id="IPR005828">
    <property type="entry name" value="MFS_sugar_transport-like"/>
</dbReference>
<evidence type="ECO:0000256" key="2">
    <source>
        <dbReference type="ARBA" id="ARBA00022448"/>
    </source>
</evidence>
<organism evidence="9 10">
    <name type="scientific">Gracilariopsis chorda</name>
    <dbReference type="NCBI Taxonomy" id="448386"/>
    <lineage>
        <taxon>Eukaryota</taxon>
        <taxon>Rhodophyta</taxon>
        <taxon>Florideophyceae</taxon>
        <taxon>Rhodymeniophycidae</taxon>
        <taxon>Gracilariales</taxon>
        <taxon>Gracilariaceae</taxon>
        <taxon>Gracilariopsis</taxon>
    </lineage>
</organism>
<feature type="transmembrane region" description="Helical" evidence="7">
    <location>
        <begin position="404"/>
        <end position="421"/>
    </location>
</feature>
<dbReference type="InterPro" id="IPR036259">
    <property type="entry name" value="MFS_trans_sf"/>
</dbReference>
<feature type="compositionally biased region" description="Pro residues" evidence="6">
    <location>
        <begin position="18"/>
        <end position="28"/>
    </location>
</feature>
<evidence type="ECO:0000259" key="8">
    <source>
        <dbReference type="PROSITE" id="PS50850"/>
    </source>
</evidence>
<keyword evidence="3 7" id="KW-0812">Transmembrane</keyword>
<feature type="transmembrane region" description="Helical" evidence="7">
    <location>
        <begin position="118"/>
        <end position="136"/>
    </location>
</feature>
<dbReference type="EMBL" id="NBIV01000303">
    <property type="protein sequence ID" value="PXF40382.1"/>
    <property type="molecule type" value="Genomic_DNA"/>
</dbReference>
<dbReference type="GO" id="GO:0016020">
    <property type="term" value="C:membrane"/>
    <property type="evidence" value="ECO:0007669"/>
    <property type="project" value="UniProtKB-SubCell"/>
</dbReference>
<dbReference type="Pfam" id="PF07690">
    <property type="entry name" value="MFS_1"/>
    <property type="match status" value="1"/>
</dbReference>
<dbReference type="InterPro" id="IPR020846">
    <property type="entry name" value="MFS_dom"/>
</dbReference>
<feature type="region of interest" description="Disordered" evidence="6">
    <location>
        <begin position="1"/>
        <end position="33"/>
    </location>
</feature>
<evidence type="ECO:0000313" key="9">
    <source>
        <dbReference type="EMBL" id="PXF40382.1"/>
    </source>
</evidence>
<dbReference type="AlphaFoldDB" id="A0A2V3IEA8"/>
<keyword evidence="5 7" id="KW-0472">Membrane</keyword>
<feature type="transmembrane region" description="Helical" evidence="7">
    <location>
        <begin position="433"/>
        <end position="452"/>
    </location>
</feature>
<comment type="subcellular location">
    <subcellularLocation>
        <location evidence="1">Membrane</location>
        <topology evidence="1">Multi-pass membrane protein</topology>
    </subcellularLocation>
</comment>
<keyword evidence="2" id="KW-0813">Transport</keyword>
<feature type="compositionally biased region" description="Low complexity" evidence="6">
    <location>
        <begin position="1"/>
        <end position="10"/>
    </location>
</feature>